<dbReference type="EMBL" id="CP002209">
    <property type="protein sequence ID" value="ADN76778.1"/>
    <property type="molecule type" value="Genomic_DNA"/>
</dbReference>
<dbReference type="NCBIfam" id="TIGR01262">
    <property type="entry name" value="maiA"/>
    <property type="match status" value="1"/>
</dbReference>
<evidence type="ECO:0000259" key="3">
    <source>
        <dbReference type="PROSITE" id="PS50405"/>
    </source>
</evidence>
<dbReference type="InterPro" id="IPR040079">
    <property type="entry name" value="Glutathione_S-Trfase"/>
</dbReference>
<dbReference type="PROSITE" id="PS50404">
    <property type="entry name" value="GST_NTER"/>
    <property type="match status" value="1"/>
</dbReference>
<protein>
    <submittedName>
        <fullName evidence="4">Maleylacetoacetate isomerase</fullName>
        <ecNumber evidence="4">5.2.1.2</ecNumber>
    </submittedName>
</protein>
<proteinExistence type="inferred from homology"/>
<dbReference type="HOGENOM" id="CLU_011226_20_1_6"/>
<dbReference type="InterPro" id="IPR004045">
    <property type="entry name" value="Glutathione_S-Trfase_N"/>
</dbReference>
<dbReference type="InterPro" id="IPR004046">
    <property type="entry name" value="GST_C"/>
</dbReference>
<dbReference type="PANTHER" id="PTHR42673">
    <property type="entry name" value="MALEYLACETOACETATE ISOMERASE"/>
    <property type="match status" value="1"/>
</dbReference>
<dbReference type="SUPFAM" id="SSF47616">
    <property type="entry name" value="GST C-terminal domain-like"/>
    <property type="match status" value="1"/>
</dbReference>
<reference evidence="4 5" key="1">
    <citation type="journal article" date="2010" name="Stand. Genomic Sci.">
        <title>Complete genome sequence of Ferrimonas balearica type strain (PAT).</title>
        <authorList>
            <person name="Nolan M."/>
            <person name="Sikorski J."/>
            <person name="Davenport K."/>
            <person name="Lucas S."/>
            <person name="Glavina Del Rio T."/>
            <person name="Tice H."/>
            <person name="Cheng J."/>
            <person name="Goodwin L."/>
            <person name="Pitluck S."/>
            <person name="Liolios K."/>
            <person name="Ivanova N."/>
            <person name="Mavromatis K."/>
            <person name="Ovchinnikova G."/>
            <person name="Pati A."/>
            <person name="Chen A."/>
            <person name="Palaniappan K."/>
            <person name="Land M."/>
            <person name="Hauser L."/>
            <person name="Chang Y."/>
            <person name="Jeffries C."/>
            <person name="Tapia R."/>
            <person name="Brettin T."/>
            <person name="Detter J."/>
            <person name="Han C."/>
            <person name="Yasawong M."/>
            <person name="Rohde M."/>
            <person name="Tindall B."/>
            <person name="Goker M."/>
            <person name="Woyke T."/>
            <person name="Bristow J."/>
            <person name="Eisen J."/>
            <person name="Markowitz V."/>
            <person name="Hugenholtz P."/>
            <person name="Kyrpides N."/>
            <person name="Klenk H."/>
            <person name="Lapidus A."/>
        </authorList>
    </citation>
    <scope>NUCLEOTIDE SEQUENCE [LARGE SCALE GENOMIC DNA]</scope>
    <source>
        <strain evidence="5">DSM 9799 / CCM 4581 / KCTC 23876 / PAT</strain>
    </source>
</reference>
<dbReference type="SFLD" id="SFLDS00019">
    <property type="entry name" value="Glutathione_Transferase_(cytos"/>
    <property type="match status" value="1"/>
</dbReference>
<dbReference type="GeneID" id="67182804"/>
<evidence type="ECO:0000259" key="2">
    <source>
        <dbReference type="PROSITE" id="PS50404"/>
    </source>
</evidence>
<dbReference type="InterPro" id="IPR034333">
    <property type="entry name" value="GST_Zeta_N"/>
</dbReference>
<feature type="domain" description="GST N-terminal" evidence="2">
    <location>
        <begin position="1"/>
        <end position="83"/>
    </location>
</feature>
<dbReference type="STRING" id="550540.Fbal_2576"/>
<dbReference type="CDD" id="cd03191">
    <property type="entry name" value="GST_C_Zeta"/>
    <property type="match status" value="1"/>
</dbReference>
<organism evidence="4 5">
    <name type="scientific">Ferrimonas balearica (strain DSM 9799 / CCM 4581 / KCTC 23876 / PAT)</name>
    <dbReference type="NCBI Taxonomy" id="550540"/>
    <lineage>
        <taxon>Bacteria</taxon>
        <taxon>Pseudomonadati</taxon>
        <taxon>Pseudomonadota</taxon>
        <taxon>Gammaproteobacteria</taxon>
        <taxon>Alteromonadales</taxon>
        <taxon>Ferrimonadaceae</taxon>
        <taxon>Ferrimonas</taxon>
    </lineage>
</organism>
<dbReference type="GO" id="GO:0006559">
    <property type="term" value="P:L-phenylalanine catabolic process"/>
    <property type="evidence" value="ECO:0007669"/>
    <property type="project" value="TreeGrafter"/>
</dbReference>
<dbReference type="GO" id="GO:0005737">
    <property type="term" value="C:cytoplasm"/>
    <property type="evidence" value="ECO:0007669"/>
    <property type="project" value="InterPro"/>
</dbReference>
<dbReference type="CDD" id="cd03042">
    <property type="entry name" value="GST_N_Zeta"/>
    <property type="match status" value="1"/>
</dbReference>
<feature type="domain" description="GST C-terminal" evidence="3">
    <location>
        <begin position="88"/>
        <end position="213"/>
    </location>
</feature>
<name>E1SPG1_FERBD</name>
<dbReference type="eggNOG" id="COG0625">
    <property type="taxonomic scope" value="Bacteria"/>
</dbReference>
<dbReference type="GO" id="GO:0006749">
    <property type="term" value="P:glutathione metabolic process"/>
    <property type="evidence" value="ECO:0007669"/>
    <property type="project" value="TreeGrafter"/>
</dbReference>
<evidence type="ECO:0000256" key="1">
    <source>
        <dbReference type="ARBA" id="ARBA00010007"/>
    </source>
</evidence>
<dbReference type="Proteomes" id="UP000006683">
    <property type="component" value="Chromosome"/>
</dbReference>
<dbReference type="InterPro" id="IPR005955">
    <property type="entry name" value="GST_Zeta"/>
</dbReference>
<dbReference type="SUPFAM" id="SSF52833">
    <property type="entry name" value="Thioredoxin-like"/>
    <property type="match status" value="1"/>
</dbReference>
<evidence type="ECO:0000313" key="5">
    <source>
        <dbReference type="Proteomes" id="UP000006683"/>
    </source>
</evidence>
<dbReference type="Gene3D" id="3.40.30.10">
    <property type="entry name" value="Glutaredoxin"/>
    <property type="match status" value="1"/>
</dbReference>
<dbReference type="InterPro" id="IPR034330">
    <property type="entry name" value="GST_Zeta_C"/>
</dbReference>
<keyword evidence="5" id="KW-1185">Reference proteome</keyword>
<dbReference type="GO" id="GO:0004364">
    <property type="term" value="F:glutathione transferase activity"/>
    <property type="evidence" value="ECO:0007669"/>
    <property type="project" value="TreeGrafter"/>
</dbReference>
<dbReference type="EC" id="5.2.1.2" evidence="4"/>
<dbReference type="PROSITE" id="PS50405">
    <property type="entry name" value="GST_CTER"/>
    <property type="match status" value="1"/>
</dbReference>
<gene>
    <name evidence="4" type="ordered locus">Fbal_2576</name>
</gene>
<dbReference type="RefSeq" id="WP_013346084.1">
    <property type="nucleotide sequence ID" value="NC_014541.1"/>
</dbReference>
<dbReference type="InterPro" id="IPR010987">
    <property type="entry name" value="Glutathione-S-Trfase_C-like"/>
</dbReference>
<comment type="similarity">
    <text evidence="1">Belongs to the GST superfamily. Zeta family.</text>
</comment>
<dbReference type="SFLD" id="SFLDG00358">
    <property type="entry name" value="Main_(cytGST)"/>
    <property type="match status" value="1"/>
</dbReference>
<dbReference type="AlphaFoldDB" id="E1SPG1"/>
<dbReference type="PANTHER" id="PTHR42673:SF21">
    <property type="entry name" value="GLUTATHIONE S-TRANSFERASE YFCF"/>
    <property type="match status" value="1"/>
</dbReference>
<dbReference type="KEGG" id="fbl:Fbal_2576"/>
<dbReference type="Pfam" id="PF13417">
    <property type="entry name" value="GST_N_3"/>
    <property type="match status" value="1"/>
</dbReference>
<sequence>MLTLYGYWRSSAAYRVRIACHHKGLAFDNRSVHLVRDGGEQHLPAYGVLNPNHLVPTLVDGDLILNQSLAIIEYLDEAYPMPALLPEGPVARAKARALAQNIASDCHPLNNLRVLKYLGSELKASEAQKTAWYHHWIKTAFEGLELQLEQTSGEFCVGDEVSIADVCLVPQVYNAERFKVALDDYPLIRAITARCRALESFSLAAPEQQPDAL</sequence>
<dbReference type="InterPro" id="IPR036282">
    <property type="entry name" value="Glutathione-S-Trfase_C_sf"/>
</dbReference>
<dbReference type="InterPro" id="IPR036249">
    <property type="entry name" value="Thioredoxin-like_sf"/>
</dbReference>
<dbReference type="FunFam" id="1.20.1050.10:FF:000017">
    <property type="entry name" value="Maleylacetoacetate isomerase"/>
    <property type="match status" value="1"/>
</dbReference>
<accession>E1SPG1</accession>
<dbReference type="Pfam" id="PF14497">
    <property type="entry name" value="GST_C_3"/>
    <property type="match status" value="1"/>
</dbReference>
<dbReference type="OrthoDB" id="509852at2"/>
<dbReference type="GO" id="GO:0016034">
    <property type="term" value="F:maleylacetoacetate isomerase activity"/>
    <property type="evidence" value="ECO:0007669"/>
    <property type="project" value="UniProtKB-EC"/>
</dbReference>
<keyword evidence="4" id="KW-0413">Isomerase</keyword>
<dbReference type="Gene3D" id="1.20.1050.10">
    <property type="match status" value="1"/>
</dbReference>
<dbReference type="FunFam" id="3.40.30.10:FF:000293">
    <property type="entry name" value="Maleylacetoacetate isomerase MaiA"/>
    <property type="match status" value="1"/>
</dbReference>
<evidence type="ECO:0000313" key="4">
    <source>
        <dbReference type="EMBL" id="ADN76778.1"/>
    </source>
</evidence>